<gene>
    <name evidence="1" type="ORF">DARMORV10_C02P05390.1</name>
</gene>
<dbReference type="EMBL" id="HG994366">
    <property type="protein sequence ID" value="CAF1883321.1"/>
    <property type="molecule type" value="Genomic_DNA"/>
</dbReference>
<name>A0A816JU53_BRANA</name>
<protein>
    <submittedName>
        <fullName evidence="1">(rape) hypothetical protein</fullName>
    </submittedName>
</protein>
<proteinExistence type="predicted"/>
<accession>A0A816JU53</accession>
<organism evidence="1">
    <name type="scientific">Brassica napus</name>
    <name type="common">Rape</name>
    <dbReference type="NCBI Taxonomy" id="3708"/>
    <lineage>
        <taxon>Eukaryota</taxon>
        <taxon>Viridiplantae</taxon>
        <taxon>Streptophyta</taxon>
        <taxon>Embryophyta</taxon>
        <taxon>Tracheophyta</taxon>
        <taxon>Spermatophyta</taxon>
        <taxon>Magnoliopsida</taxon>
        <taxon>eudicotyledons</taxon>
        <taxon>Gunneridae</taxon>
        <taxon>Pentapetalae</taxon>
        <taxon>rosids</taxon>
        <taxon>malvids</taxon>
        <taxon>Brassicales</taxon>
        <taxon>Brassicaceae</taxon>
        <taxon>Brassiceae</taxon>
        <taxon>Brassica</taxon>
    </lineage>
</organism>
<evidence type="ECO:0000313" key="1">
    <source>
        <dbReference type="EMBL" id="CAF1883321.1"/>
    </source>
</evidence>
<sequence>MFCPINRNQYRQRSPLSFICHMVPATCLLQKKQHNIRYLLSNFPL</sequence>
<dbReference type="AlphaFoldDB" id="A0A816JU53"/>
<reference evidence="1" key="1">
    <citation type="submission" date="2021-01" db="EMBL/GenBank/DDBJ databases">
        <authorList>
            <consortium name="Genoscope - CEA"/>
            <person name="William W."/>
        </authorList>
    </citation>
    <scope>NUCLEOTIDE SEQUENCE</scope>
</reference>
<dbReference type="Proteomes" id="UP001295469">
    <property type="component" value="Chromosome C02"/>
</dbReference>